<evidence type="ECO:0000313" key="2">
    <source>
        <dbReference type="Proteomes" id="UP001396334"/>
    </source>
</evidence>
<gene>
    <name evidence="1" type="ORF">V6N11_049980</name>
</gene>
<sequence length="83" mass="9343">MGVKRKEVCRNLKERVLRFGKGVGFKIVEKFTLYTMVVCVSVVLHGFGPHLEAVAFLNPNCLSDWSELGKLRTREEGSCLLSD</sequence>
<accession>A0ABR2T8I4</accession>
<keyword evidence="2" id="KW-1185">Reference proteome</keyword>
<dbReference type="Proteomes" id="UP001396334">
    <property type="component" value="Unassembled WGS sequence"/>
</dbReference>
<reference evidence="1 2" key="1">
    <citation type="journal article" date="2024" name="G3 (Bethesda)">
        <title>Genome assembly of Hibiscus sabdariffa L. provides insights into metabolisms of medicinal natural products.</title>
        <authorList>
            <person name="Kim T."/>
        </authorList>
    </citation>
    <scope>NUCLEOTIDE SEQUENCE [LARGE SCALE GENOMIC DNA]</scope>
    <source>
        <strain evidence="1">TK-2024</strain>
        <tissue evidence="1">Old leaves</tissue>
    </source>
</reference>
<organism evidence="1 2">
    <name type="scientific">Hibiscus sabdariffa</name>
    <name type="common">roselle</name>
    <dbReference type="NCBI Taxonomy" id="183260"/>
    <lineage>
        <taxon>Eukaryota</taxon>
        <taxon>Viridiplantae</taxon>
        <taxon>Streptophyta</taxon>
        <taxon>Embryophyta</taxon>
        <taxon>Tracheophyta</taxon>
        <taxon>Spermatophyta</taxon>
        <taxon>Magnoliopsida</taxon>
        <taxon>eudicotyledons</taxon>
        <taxon>Gunneridae</taxon>
        <taxon>Pentapetalae</taxon>
        <taxon>rosids</taxon>
        <taxon>malvids</taxon>
        <taxon>Malvales</taxon>
        <taxon>Malvaceae</taxon>
        <taxon>Malvoideae</taxon>
        <taxon>Hibiscus</taxon>
    </lineage>
</organism>
<evidence type="ECO:0000313" key="1">
    <source>
        <dbReference type="EMBL" id="KAK9033796.1"/>
    </source>
</evidence>
<name>A0ABR2T8I4_9ROSI</name>
<comment type="caution">
    <text evidence="1">The sequence shown here is derived from an EMBL/GenBank/DDBJ whole genome shotgun (WGS) entry which is preliminary data.</text>
</comment>
<protein>
    <submittedName>
        <fullName evidence="1">Uncharacterized protein</fullName>
    </submittedName>
</protein>
<proteinExistence type="predicted"/>
<dbReference type="EMBL" id="JBBPBN010000007">
    <property type="protein sequence ID" value="KAK9033796.1"/>
    <property type="molecule type" value="Genomic_DNA"/>
</dbReference>